<dbReference type="CDD" id="cd01949">
    <property type="entry name" value="GGDEF"/>
    <property type="match status" value="1"/>
</dbReference>
<evidence type="ECO:0000259" key="2">
    <source>
        <dbReference type="PROSITE" id="PS50887"/>
    </source>
</evidence>
<dbReference type="RefSeq" id="WP_322447937.1">
    <property type="nucleotide sequence ID" value="NZ_JAXOFX010000015.1"/>
</dbReference>
<keyword evidence="3" id="KW-0418">Kinase</keyword>
<dbReference type="GO" id="GO:0016301">
    <property type="term" value="F:kinase activity"/>
    <property type="evidence" value="ECO:0007669"/>
    <property type="project" value="UniProtKB-KW"/>
</dbReference>
<dbReference type="InterPro" id="IPR000160">
    <property type="entry name" value="GGDEF_dom"/>
</dbReference>
<name>A0ABU5J2L4_9BACI</name>
<dbReference type="PANTHER" id="PTHR45138:SF9">
    <property type="entry name" value="DIGUANYLATE CYCLASE DGCM-RELATED"/>
    <property type="match status" value="1"/>
</dbReference>
<accession>A0ABU5J2L4</accession>
<dbReference type="SMART" id="SM00267">
    <property type="entry name" value="GGDEF"/>
    <property type="match status" value="1"/>
</dbReference>
<reference evidence="3 4" key="1">
    <citation type="submission" date="2023-11" db="EMBL/GenBank/DDBJ databases">
        <title>Bacillus jintuensis, isolated from a mudflat on the Beibu Gulf coast.</title>
        <authorList>
            <person name="Li M."/>
        </authorList>
    </citation>
    <scope>NUCLEOTIDE SEQUENCE [LARGE SCALE GENOMIC DNA]</scope>
    <source>
        <strain evidence="3 4">31A1R</strain>
    </source>
</reference>
<feature type="transmembrane region" description="Helical" evidence="1">
    <location>
        <begin position="6"/>
        <end position="28"/>
    </location>
</feature>
<organism evidence="3 4">
    <name type="scientific">Robertmurraya mangrovi</name>
    <dbReference type="NCBI Taxonomy" id="3098077"/>
    <lineage>
        <taxon>Bacteria</taxon>
        <taxon>Bacillati</taxon>
        <taxon>Bacillota</taxon>
        <taxon>Bacilli</taxon>
        <taxon>Bacillales</taxon>
        <taxon>Bacillaceae</taxon>
        <taxon>Robertmurraya</taxon>
    </lineage>
</organism>
<dbReference type="InterPro" id="IPR035965">
    <property type="entry name" value="PAS-like_dom_sf"/>
</dbReference>
<dbReference type="SUPFAM" id="SSF55073">
    <property type="entry name" value="Nucleotide cyclase"/>
    <property type="match status" value="1"/>
</dbReference>
<feature type="transmembrane region" description="Helical" evidence="1">
    <location>
        <begin position="74"/>
        <end position="93"/>
    </location>
</feature>
<dbReference type="InterPro" id="IPR050469">
    <property type="entry name" value="Diguanylate_Cyclase"/>
</dbReference>
<feature type="domain" description="GGDEF" evidence="2">
    <location>
        <begin position="384"/>
        <end position="515"/>
    </location>
</feature>
<keyword evidence="1" id="KW-0812">Transmembrane</keyword>
<dbReference type="NCBIfam" id="TIGR00254">
    <property type="entry name" value="GGDEF"/>
    <property type="match status" value="1"/>
</dbReference>
<evidence type="ECO:0000313" key="4">
    <source>
        <dbReference type="Proteomes" id="UP001290455"/>
    </source>
</evidence>
<dbReference type="EMBL" id="JAXOFX010000015">
    <property type="protein sequence ID" value="MDZ5473644.1"/>
    <property type="molecule type" value="Genomic_DNA"/>
</dbReference>
<dbReference type="InterPro" id="IPR043128">
    <property type="entry name" value="Rev_trsase/Diguanyl_cyclase"/>
</dbReference>
<feature type="transmembrane region" description="Helical" evidence="1">
    <location>
        <begin position="105"/>
        <end position="126"/>
    </location>
</feature>
<dbReference type="SUPFAM" id="SSF55785">
    <property type="entry name" value="PYP-like sensor domain (PAS domain)"/>
    <property type="match status" value="1"/>
</dbReference>
<keyword evidence="1" id="KW-1133">Transmembrane helix</keyword>
<sequence length="515" mass="58913">MNTFIFNYIVLVSVSGVLSTLLAILVFFNKHSFSGRKTFIWINITSAFYIFGYAFCLSSTSLEEIEWMTRIQYVGLPFIGPLYIVLVMQFTGLDRFFTKKLLTGLFIIPVLTVLVVWTNQLHHLFYKSLTVKVVEGYLLTEFSIGFFYIIHGGYTFGSLLAALVLLIWHGRRIHRSYKLHVIAMFTALLIPMTSSFLYLMGTTPHNMDPVPVIMCITSTIYLIAIYKSKMFKVAPIAKDLVFSHMRDPVIVLNAHDQIVDFNLAAEGIFPNLNKTFIGKDIHTSWKEEFNDFPLPEWSEDRTEVIEQEIQWVYKGRAIYGLFRVFPILKKDHLIDGRALVFTDLTKEMILREELKERASKDGLTNVLNRSAFMDKCSQFADEHKSLAIILFDIDHFKKINDTYGHLVGDQALIHIVGVCKSYMKEEYIFARYGGEEFVIAMPESSIEEASEYAKVLCEEIATSRMKLGEQPLHITASFGVAVHQNVKLGDLLNEADQALYQAKRNGRNNVQVFGV</sequence>
<dbReference type="PROSITE" id="PS50887">
    <property type="entry name" value="GGDEF"/>
    <property type="match status" value="1"/>
</dbReference>
<evidence type="ECO:0000256" key="1">
    <source>
        <dbReference type="SAM" id="Phobius"/>
    </source>
</evidence>
<feature type="transmembrane region" description="Helical" evidence="1">
    <location>
        <begin position="40"/>
        <end position="62"/>
    </location>
</feature>
<dbReference type="Pfam" id="PF16927">
    <property type="entry name" value="HisKA_7TM"/>
    <property type="match status" value="1"/>
</dbReference>
<dbReference type="Pfam" id="PF00990">
    <property type="entry name" value="GGDEF"/>
    <property type="match status" value="1"/>
</dbReference>
<feature type="transmembrane region" description="Helical" evidence="1">
    <location>
        <begin position="179"/>
        <end position="198"/>
    </location>
</feature>
<dbReference type="PANTHER" id="PTHR45138">
    <property type="entry name" value="REGULATORY COMPONENTS OF SENSORY TRANSDUCTION SYSTEM"/>
    <property type="match status" value="1"/>
</dbReference>
<dbReference type="Gene3D" id="3.30.70.270">
    <property type="match status" value="1"/>
</dbReference>
<keyword evidence="3" id="KW-0808">Transferase</keyword>
<evidence type="ECO:0000313" key="3">
    <source>
        <dbReference type="EMBL" id="MDZ5473644.1"/>
    </source>
</evidence>
<dbReference type="Gene3D" id="3.30.450.20">
    <property type="entry name" value="PAS domain"/>
    <property type="match status" value="1"/>
</dbReference>
<dbReference type="InterPro" id="IPR031621">
    <property type="entry name" value="HisKA_7TM"/>
</dbReference>
<protein>
    <submittedName>
        <fullName evidence="3">Histidine kinase N-terminal 7TM domain-containing protein</fullName>
    </submittedName>
</protein>
<feature type="transmembrane region" description="Helical" evidence="1">
    <location>
        <begin position="146"/>
        <end position="167"/>
    </location>
</feature>
<proteinExistence type="predicted"/>
<dbReference type="InterPro" id="IPR029787">
    <property type="entry name" value="Nucleotide_cyclase"/>
</dbReference>
<dbReference type="Proteomes" id="UP001290455">
    <property type="component" value="Unassembled WGS sequence"/>
</dbReference>
<keyword evidence="1" id="KW-0472">Membrane</keyword>
<feature type="transmembrane region" description="Helical" evidence="1">
    <location>
        <begin position="210"/>
        <end position="226"/>
    </location>
</feature>
<comment type="caution">
    <text evidence="3">The sequence shown here is derived from an EMBL/GenBank/DDBJ whole genome shotgun (WGS) entry which is preliminary data.</text>
</comment>
<gene>
    <name evidence="3" type="ORF">SM124_18160</name>
</gene>
<keyword evidence="4" id="KW-1185">Reference proteome</keyword>